<dbReference type="Pfam" id="PF00583">
    <property type="entry name" value="Acetyltransf_1"/>
    <property type="match status" value="1"/>
</dbReference>
<proteinExistence type="predicted"/>
<keyword evidence="3" id="KW-0012">Acyltransferase</keyword>
<name>A0ABV6YJN8_UNCEI</name>
<dbReference type="SUPFAM" id="SSF55729">
    <property type="entry name" value="Acyl-CoA N-acyltransferases (Nat)"/>
    <property type="match status" value="1"/>
</dbReference>
<dbReference type="Pfam" id="PF03625">
    <property type="entry name" value="DUF302"/>
    <property type="match status" value="1"/>
</dbReference>
<dbReference type="CDD" id="cd04301">
    <property type="entry name" value="NAT_SF"/>
    <property type="match status" value="1"/>
</dbReference>
<evidence type="ECO:0000259" key="2">
    <source>
        <dbReference type="Pfam" id="PF03625"/>
    </source>
</evidence>
<organism evidence="3 4">
    <name type="scientific">Eiseniibacteriota bacterium</name>
    <dbReference type="NCBI Taxonomy" id="2212470"/>
    <lineage>
        <taxon>Bacteria</taxon>
        <taxon>Candidatus Eiseniibacteriota</taxon>
    </lineage>
</organism>
<dbReference type="SUPFAM" id="SSF103247">
    <property type="entry name" value="TT1751-like"/>
    <property type="match status" value="1"/>
</dbReference>
<gene>
    <name evidence="3" type="ORF">ACFL6M_02975</name>
</gene>
<dbReference type="PANTHER" id="PTHR38342:SF1">
    <property type="entry name" value="SLR5037 PROTEIN"/>
    <property type="match status" value="1"/>
</dbReference>
<evidence type="ECO:0000313" key="4">
    <source>
        <dbReference type="Proteomes" id="UP001593833"/>
    </source>
</evidence>
<dbReference type="EC" id="2.3.1.-" evidence="3"/>
<dbReference type="InterPro" id="IPR005180">
    <property type="entry name" value="DUF302"/>
</dbReference>
<dbReference type="GO" id="GO:0016746">
    <property type="term" value="F:acyltransferase activity"/>
    <property type="evidence" value="ECO:0007669"/>
    <property type="project" value="UniProtKB-KW"/>
</dbReference>
<dbReference type="Gene3D" id="3.40.630.30">
    <property type="match status" value="1"/>
</dbReference>
<feature type="domain" description="DUF302" evidence="2">
    <location>
        <begin position="145"/>
        <end position="208"/>
    </location>
</feature>
<sequence>MNIEIRPAREDEAGTLTEIAHEAKRQWGYPEEYIRLWRKDLTVERELEHFWVRPEAQSKGIGSLLFAHAVARSRDGGAGTLRVAEHPSTPAGRMLPVLTLDLTDPTGGNRLDYYITRTLSIPFDAAVDAIILSLKEHGFGVLTDIDVTSTLKNKLDVEFRNYRILGACNPPAAYRALQAEDRIGLLLPCNVIVQEHEPGQVEVAAIDPVAAMQVVDTPVLADIAQDIRDKLQKALDGMR</sequence>
<dbReference type="InterPro" id="IPR000182">
    <property type="entry name" value="GNAT_dom"/>
</dbReference>
<comment type="caution">
    <text evidence="3">The sequence shown here is derived from an EMBL/GenBank/DDBJ whole genome shotgun (WGS) entry which is preliminary data.</text>
</comment>
<dbReference type="InterPro" id="IPR016181">
    <property type="entry name" value="Acyl_CoA_acyltransferase"/>
</dbReference>
<keyword evidence="4" id="KW-1185">Reference proteome</keyword>
<feature type="domain" description="N-acetyltransferase" evidence="1">
    <location>
        <begin position="42"/>
        <end position="83"/>
    </location>
</feature>
<dbReference type="EMBL" id="JBHPKH010000020">
    <property type="protein sequence ID" value="MFC1572541.1"/>
    <property type="molecule type" value="Genomic_DNA"/>
</dbReference>
<keyword evidence="3" id="KW-0808">Transferase</keyword>
<dbReference type="Gene3D" id="3.30.310.70">
    <property type="entry name" value="TT1751-like domain"/>
    <property type="match status" value="1"/>
</dbReference>
<dbReference type="PANTHER" id="PTHR38342">
    <property type="entry name" value="SLR5037 PROTEIN"/>
    <property type="match status" value="1"/>
</dbReference>
<accession>A0ABV6YJN8</accession>
<evidence type="ECO:0000313" key="3">
    <source>
        <dbReference type="EMBL" id="MFC1572541.1"/>
    </source>
</evidence>
<reference evidence="3 4" key="1">
    <citation type="submission" date="2024-09" db="EMBL/GenBank/DDBJ databases">
        <authorList>
            <person name="D'Angelo T."/>
        </authorList>
    </citation>
    <scope>NUCLEOTIDE SEQUENCE [LARGE SCALE GENOMIC DNA]</scope>
    <source>
        <strain evidence="3">SAG AM-320-E07</strain>
    </source>
</reference>
<dbReference type="InterPro" id="IPR035923">
    <property type="entry name" value="TT1751-like_sf"/>
</dbReference>
<evidence type="ECO:0000259" key="1">
    <source>
        <dbReference type="Pfam" id="PF00583"/>
    </source>
</evidence>
<dbReference type="Proteomes" id="UP001593833">
    <property type="component" value="Unassembled WGS sequence"/>
</dbReference>
<protein>
    <submittedName>
        <fullName evidence="3">GNAT family N-acetyltransferase</fullName>
        <ecNumber evidence="3">2.3.1.-</ecNumber>
    </submittedName>
</protein>
<dbReference type="CDD" id="cd14797">
    <property type="entry name" value="DUF302"/>
    <property type="match status" value="1"/>
</dbReference>